<gene>
    <name evidence="1" type="ORF">GMDG_06309</name>
</gene>
<organism evidence="1 2">
    <name type="scientific">Pseudogymnoascus destructans (strain ATCC MYA-4855 / 20631-21)</name>
    <name type="common">Bat white-nose syndrome fungus</name>
    <name type="synonym">Geomyces destructans</name>
    <dbReference type="NCBI Taxonomy" id="658429"/>
    <lineage>
        <taxon>Eukaryota</taxon>
        <taxon>Fungi</taxon>
        <taxon>Dikarya</taxon>
        <taxon>Ascomycota</taxon>
        <taxon>Pezizomycotina</taxon>
        <taxon>Leotiomycetes</taxon>
        <taxon>Thelebolales</taxon>
        <taxon>Thelebolaceae</taxon>
        <taxon>Pseudogymnoascus</taxon>
    </lineage>
</organism>
<keyword evidence="2" id="KW-1185">Reference proteome</keyword>
<reference evidence="2" key="1">
    <citation type="submission" date="2010-09" db="EMBL/GenBank/DDBJ databases">
        <title>The genome sequence of Geomyces destructans 20631-21.</title>
        <authorList>
            <consortium name="The Broad Institute Genome Sequencing Platform"/>
            <person name="Cuomo C.A."/>
            <person name="Blehert D.S."/>
            <person name="Lorch J.M."/>
            <person name="Young S.K."/>
            <person name="Zeng Q."/>
            <person name="Gargeya S."/>
            <person name="Fitzgerald M."/>
            <person name="Haas B."/>
            <person name="Abouelleil A."/>
            <person name="Alvarado L."/>
            <person name="Arachchi H.M."/>
            <person name="Berlin A."/>
            <person name="Brown A."/>
            <person name="Chapman S.B."/>
            <person name="Chen Z."/>
            <person name="Dunbar C."/>
            <person name="Freedman E."/>
            <person name="Gearin G."/>
            <person name="Gellesch M."/>
            <person name="Goldberg J."/>
            <person name="Griggs A."/>
            <person name="Gujja S."/>
            <person name="Heiman D."/>
            <person name="Howarth C."/>
            <person name="Larson L."/>
            <person name="Lui A."/>
            <person name="MacDonald P.J.P."/>
            <person name="Montmayeur A."/>
            <person name="Murphy C."/>
            <person name="Neiman D."/>
            <person name="Pearson M."/>
            <person name="Priest M."/>
            <person name="Roberts A."/>
            <person name="Saif S."/>
            <person name="Shea T."/>
            <person name="Shenoy N."/>
            <person name="Sisk P."/>
            <person name="Stolte C."/>
            <person name="Sykes S."/>
            <person name="Wortman J."/>
            <person name="Nusbaum C."/>
            <person name="Birren B."/>
        </authorList>
    </citation>
    <scope>NUCLEOTIDE SEQUENCE [LARGE SCALE GENOMIC DNA]</scope>
    <source>
        <strain evidence="2">ATCC MYA-4855 / 20631-21</strain>
    </source>
</reference>
<dbReference type="VEuPathDB" id="FungiDB:GMDG_06309"/>
<name>L8FVB4_PSED2</name>
<accession>L8FVB4</accession>
<protein>
    <submittedName>
        <fullName evidence="1">Uncharacterized protein</fullName>
    </submittedName>
</protein>
<dbReference type="EMBL" id="GL573322">
    <property type="protein sequence ID" value="ELR03666.1"/>
    <property type="molecule type" value="Genomic_DNA"/>
</dbReference>
<evidence type="ECO:0000313" key="1">
    <source>
        <dbReference type="EMBL" id="ELR03666.1"/>
    </source>
</evidence>
<dbReference type="AlphaFoldDB" id="L8FVB4"/>
<dbReference type="HOGENOM" id="CLU_1816616_0_0_1"/>
<proteinExistence type="predicted"/>
<evidence type="ECO:0000313" key="2">
    <source>
        <dbReference type="Proteomes" id="UP000011064"/>
    </source>
</evidence>
<sequence length="142" mass="15595">MTNCIQPCEPIALSPTGLRLVWISTPPSPSGTTRACWISMSRRQYPMTALVTLSISSILTIWDIASIARQIKPAAGYKLLESIIWSLTQGASSMRNICRQDGIRGFAHGSSDPSRSFGGCDLSRMALLTRDSCQCRVWWSQG</sequence>
<dbReference type="Proteomes" id="UP000011064">
    <property type="component" value="Unassembled WGS sequence"/>
</dbReference>
<dbReference type="InParanoid" id="L8FVB4"/>